<dbReference type="EMBL" id="JAMZMK010012060">
    <property type="protein sequence ID" value="KAI7725112.1"/>
    <property type="molecule type" value="Genomic_DNA"/>
</dbReference>
<evidence type="ECO:0000313" key="2">
    <source>
        <dbReference type="Proteomes" id="UP001206925"/>
    </source>
</evidence>
<protein>
    <submittedName>
        <fullName evidence="1">Uncharacterized protein</fullName>
    </submittedName>
</protein>
<comment type="caution">
    <text evidence="1">The sequence shown here is derived from an EMBL/GenBank/DDBJ whole genome shotgun (WGS) entry which is preliminary data.</text>
</comment>
<gene>
    <name evidence="1" type="ORF">M8C21_026483</name>
</gene>
<keyword evidence="2" id="KW-1185">Reference proteome</keyword>
<proteinExistence type="predicted"/>
<evidence type="ECO:0000313" key="1">
    <source>
        <dbReference type="EMBL" id="KAI7725112.1"/>
    </source>
</evidence>
<organism evidence="1 2">
    <name type="scientific">Ambrosia artemisiifolia</name>
    <name type="common">Common ragweed</name>
    <dbReference type="NCBI Taxonomy" id="4212"/>
    <lineage>
        <taxon>Eukaryota</taxon>
        <taxon>Viridiplantae</taxon>
        <taxon>Streptophyta</taxon>
        <taxon>Embryophyta</taxon>
        <taxon>Tracheophyta</taxon>
        <taxon>Spermatophyta</taxon>
        <taxon>Magnoliopsida</taxon>
        <taxon>eudicotyledons</taxon>
        <taxon>Gunneridae</taxon>
        <taxon>Pentapetalae</taxon>
        <taxon>asterids</taxon>
        <taxon>campanulids</taxon>
        <taxon>Asterales</taxon>
        <taxon>Asteraceae</taxon>
        <taxon>Asteroideae</taxon>
        <taxon>Heliantheae alliance</taxon>
        <taxon>Heliantheae</taxon>
        <taxon>Ambrosia</taxon>
    </lineage>
</organism>
<reference evidence="1" key="1">
    <citation type="submission" date="2022-06" db="EMBL/GenBank/DDBJ databases">
        <title>Uncovering the hologenomic basis of an extraordinary plant invasion.</title>
        <authorList>
            <person name="Bieker V.C."/>
            <person name="Martin M.D."/>
            <person name="Gilbert T."/>
            <person name="Hodgins K."/>
            <person name="Battlay P."/>
            <person name="Petersen B."/>
            <person name="Wilson J."/>
        </authorList>
    </citation>
    <scope>NUCLEOTIDE SEQUENCE</scope>
    <source>
        <strain evidence="1">AA19_3_7</strain>
        <tissue evidence="1">Leaf</tissue>
    </source>
</reference>
<name>A0AAD5G1Y0_AMBAR</name>
<sequence>MPCCPCTKRPLQA</sequence>
<accession>A0AAD5G1Y0</accession>
<dbReference type="Proteomes" id="UP001206925">
    <property type="component" value="Unassembled WGS sequence"/>
</dbReference>